<dbReference type="EMBL" id="JBEWZI010000014">
    <property type="protein sequence ID" value="MET7015228.1"/>
    <property type="molecule type" value="Genomic_DNA"/>
</dbReference>
<organism evidence="4 5">
    <name type="scientific">Uliginosibacterium flavum</name>
    <dbReference type="NCBI Taxonomy" id="1396831"/>
    <lineage>
        <taxon>Bacteria</taxon>
        <taxon>Pseudomonadati</taxon>
        <taxon>Pseudomonadota</taxon>
        <taxon>Betaproteobacteria</taxon>
        <taxon>Rhodocyclales</taxon>
        <taxon>Zoogloeaceae</taxon>
        <taxon>Uliginosibacterium</taxon>
    </lineage>
</organism>
<evidence type="ECO:0000256" key="1">
    <source>
        <dbReference type="ARBA" id="ARBA00022553"/>
    </source>
</evidence>
<feature type="modified residue" description="4-aspartylphosphate" evidence="2">
    <location>
        <position position="61"/>
    </location>
</feature>
<protein>
    <submittedName>
        <fullName evidence="4">Response regulator transcription factor</fullName>
    </submittedName>
</protein>
<keyword evidence="1 2" id="KW-0597">Phosphoprotein</keyword>
<gene>
    <name evidence="4" type="ORF">ABXR19_13620</name>
</gene>
<comment type="caution">
    <text evidence="4">The sequence shown here is derived from an EMBL/GenBank/DDBJ whole genome shotgun (WGS) entry which is preliminary data.</text>
</comment>
<reference evidence="4 5" key="1">
    <citation type="submission" date="2024-07" db="EMBL/GenBank/DDBJ databases">
        <title>Uliginosibacterium flavum JJ3220;KACC:17644.</title>
        <authorList>
            <person name="Kim M.K."/>
        </authorList>
    </citation>
    <scope>NUCLEOTIDE SEQUENCE [LARGE SCALE GENOMIC DNA]</scope>
    <source>
        <strain evidence="4 5">KACC:17644</strain>
    </source>
</reference>
<dbReference type="Proteomes" id="UP001549691">
    <property type="component" value="Unassembled WGS sequence"/>
</dbReference>
<dbReference type="InterPro" id="IPR058245">
    <property type="entry name" value="NreC/VraR/RcsB-like_REC"/>
</dbReference>
<dbReference type="InterPro" id="IPR011006">
    <property type="entry name" value="CheY-like_superfamily"/>
</dbReference>
<dbReference type="SMART" id="SM00448">
    <property type="entry name" value="REC"/>
    <property type="match status" value="1"/>
</dbReference>
<keyword evidence="5" id="KW-1185">Reference proteome</keyword>
<dbReference type="PANTHER" id="PTHR44591">
    <property type="entry name" value="STRESS RESPONSE REGULATOR PROTEIN 1"/>
    <property type="match status" value="1"/>
</dbReference>
<dbReference type="CDD" id="cd17535">
    <property type="entry name" value="REC_NarL-like"/>
    <property type="match status" value="1"/>
</dbReference>
<sequence length="132" mass="14075">MSEQSRFAGVSVVIIDDNDTTRAMLRAILRAEMIEVVAEAKDGANGLVMVRKLRPTLVCLDVMMPNVGGIEVLSQIKTEMPDVRVLMVTGSTDRDTVQAAIQGGASGYLVKPFNGGKVIAAVETALGRKSQN</sequence>
<proteinExistence type="predicted"/>
<evidence type="ECO:0000313" key="4">
    <source>
        <dbReference type="EMBL" id="MET7015228.1"/>
    </source>
</evidence>
<evidence type="ECO:0000259" key="3">
    <source>
        <dbReference type="PROSITE" id="PS50110"/>
    </source>
</evidence>
<dbReference type="SUPFAM" id="SSF52172">
    <property type="entry name" value="CheY-like"/>
    <property type="match status" value="1"/>
</dbReference>
<accession>A0ABV2TNY9</accession>
<dbReference type="Pfam" id="PF00072">
    <property type="entry name" value="Response_reg"/>
    <property type="match status" value="1"/>
</dbReference>
<evidence type="ECO:0000313" key="5">
    <source>
        <dbReference type="Proteomes" id="UP001549691"/>
    </source>
</evidence>
<dbReference type="Gene3D" id="3.40.50.2300">
    <property type="match status" value="1"/>
</dbReference>
<evidence type="ECO:0000256" key="2">
    <source>
        <dbReference type="PROSITE-ProRule" id="PRU00169"/>
    </source>
</evidence>
<dbReference type="RefSeq" id="WP_354601688.1">
    <property type="nucleotide sequence ID" value="NZ_JBEWZI010000014.1"/>
</dbReference>
<dbReference type="PROSITE" id="PS50110">
    <property type="entry name" value="RESPONSE_REGULATORY"/>
    <property type="match status" value="1"/>
</dbReference>
<feature type="domain" description="Response regulatory" evidence="3">
    <location>
        <begin position="11"/>
        <end position="126"/>
    </location>
</feature>
<dbReference type="PANTHER" id="PTHR44591:SF3">
    <property type="entry name" value="RESPONSE REGULATORY DOMAIN-CONTAINING PROTEIN"/>
    <property type="match status" value="1"/>
</dbReference>
<dbReference type="InterPro" id="IPR001789">
    <property type="entry name" value="Sig_transdc_resp-reg_receiver"/>
</dbReference>
<name>A0ABV2TNY9_9RHOO</name>
<dbReference type="InterPro" id="IPR050595">
    <property type="entry name" value="Bact_response_regulator"/>
</dbReference>